<evidence type="ECO:0000256" key="1">
    <source>
        <dbReference type="SAM" id="Phobius"/>
    </source>
</evidence>
<dbReference type="Proteomes" id="UP000606274">
    <property type="component" value="Unassembled WGS sequence"/>
</dbReference>
<gene>
    <name evidence="2" type="ORF">HF521_017767</name>
</gene>
<keyword evidence="3" id="KW-1185">Reference proteome</keyword>
<evidence type="ECO:0000313" key="2">
    <source>
        <dbReference type="EMBL" id="KAF7708710.1"/>
    </source>
</evidence>
<dbReference type="AlphaFoldDB" id="A0A8T0BTR4"/>
<organism evidence="2 3">
    <name type="scientific">Silurus meridionalis</name>
    <name type="common">Southern catfish</name>
    <name type="synonym">Silurus soldatovi meridionalis</name>
    <dbReference type="NCBI Taxonomy" id="175797"/>
    <lineage>
        <taxon>Eukaryota</taxon>
        <taxon>Metazoa</taxon>
        <taxon>Chordata</taxon>
        <taxon>Craniata</taxon>
        <taxon>Vertebrata</taxon>
        <taxon>Euteleostomi</taxon>
        <taxon>Actinopterygii</taxon>
        <taxon>Neopterygii</taxon>
        <taxon>Teleostei</taxon>
        <taxon>Ostariophysi</taxon>
        <taxon>Siluriformes</taxon>
        <taxon>Siluridae</taxon>
        <taxon>Silurus</taxon>
    </lineage>
</organism>
<protein>
    <submittedName>
        <fullName evidence="2">Uncharacterized protein</fullName>
    </submittedName>
</protein>
<keyword evidence="1" id="KW-0812">Transmembrane</keyword>
<feature type="transmembrane region" description="Helical" evidence="1">
    <location>
        <begin position="323"/>
        <end position="340"/>
    </location>
</feature>
<proteinExistence type="predicted"/>
<comment type="caution">
    <text evidence="2">The sequence shown here is derived from an EMBL/GenBank/DDBJ whole genome shotgun (WGS) entry which is preliminary data.</text>
</comment>
<reference evidence="2" key="1">
    <citation type="submission" date="2020-08" db="EMBL/GenBank/DDBJ databases">
        <title>Chromosome-level assembly of Southern catfish (Silurus meridionalis) provides insights into visual adaptation to the nocturnal and benthic lifestyles.</title>
        <authorList>
            <person name="Zhang Y."/>
            <person name="Wang D."/>
            <person name="Peng Z."/>
        </authorList>
    </citation>
    <scope>NUCLEOTIDE SEQUENCE</scope>
    <source>
        <strain evidence="2">SWU-2019-XX</strain>
        <tissue evidence="2">Muscle</tissue>
    </source>
</reference>
<evidence type="ECO:0000313" key="3">
    <source>
        <dbReference type="Proteomes" id="UP000606274"/>
    </source>
</evidence>
<keyword evidence="1" id="KW-1133">Transmembrane helix</keyword>
<keyword evidence="1" id="KW-0472">Membrane</keyword>
<name>A0A8T0BTR4_SILME</name>
<accession>A0A8T0BTR4</accession>
<sequence length="344" mass="36755">MSCHLLQAAIFIEAELLPSPGKTLLSFLLNKSETRSQLKKMKSSVVIPYTLSKVFLVYVFLQTSLFLRGSAGQNSTDNSTTIPITVSPLNGTLNSTMAPSGNSVNTTGTNSTNTTLVSCQMFSCNYSACYNTFLSTNITTCSATENYCELRRDGDMLYSVRCTSSCLSACTNTSQNNCSISCCTDNCLNTTLNNLLNSSLIMTTTTAPTTTATTAKVSTVATTTTMATNGKKCHKLSCNGDTCYQGNTNVVLCSPGQNFCMLKKTPTVTWTASCIEDCSKEIVCTSSNNNCILECCNATTTASCLKLNGQVNVVGSGAMTPCFYMPLVVSSFFLWLLMMGKTAG</sequence>
<dbReference type="EMBL" id="JABFDY010000004">
    <property type="protein sequence ID" value="KAF7708710.1"/>
    <property type="molecule type" value="Genomic_DNA"/>
</dbReference>